<dbReference type="AlphaFoldDB" id="A0A378UEL9"/>
<feature type="transmembrane region" description="Helical" evidence="1">
    <location>
        <begin position="74"/>
        <end position="93"/>
    </location>
</feature>
<keyword evidence="1" id="KW-0812">Transmembrane</keyword>
<name>A0A378UEL9_BERDE</name>
<proteinExistence type="predicted"/>
<feature type="transmembrane region" description="Helical" evidence="1">
    <location>
        <begin position="39"/>
        <end position="62"/>
    </location>
</feature>
<keyword evidence="1" id="KW-1133">Transmembrane helix</keyword>
<reference evidence="2 3" key="1">
    <citation type="submission" date="2018-06" db="EMBL/GenBank/DDBJ databases">
        <authorList>
            <consortium name="Pathogen Informatics"/>
            <person name="Doyle S."/>
        </authorList>
    </citation>
    <scope>NUCLEOTIDE SEQUENCE [LARGE SCALE GENOMIC DNA]</scope>
    <source>
        <strain evidence="2 3">NCTC10295</strain>
    </source>
</reference>
<dbReference type="Pfam" id="PF07332">
    <property type="entry name" value="Phage_holin_3_6"/>
    <property type="match status" value="1"/>
</dbReference>
<organism evidence="2 3">
    <name type="scientific">Bergeriella denitrificans</name>
    <name type="common">Neisseria denitrificans</name>
    <dbReference type="NCBI Taxonomy" id="494"/>
    <lineage>
        <taxon>Bacteria</taxon>
        <taxon>Pseudomonadati</taxon>
        <taxon>Pseudomonadota</taxon>
        <taxon>Betaproteobacteria</taxon>
        <taxon>Neisseriales</taxon>
        <taxon>Neisseriaceae</taxon>
        <taxon>Bergeriella</taxon>
    </lineage>
</organism>
<accession>A0A378UEL9</accession>
<sequence length="133" mass="14588">MEIREKIDHAKILLNEGLDLMLLRLRLLHLDLSDQAANFLRIAAALLVCAVLLLVALISLLFGLNRILDGDAALWTFFGISAGTVLLIALLLLRLSAGWRKQSSQIAATLQDIRTDLAYLRGEAERPSSGEPS</sequence>
<dbReference type="EMBL" id="UGQS01000001">
    <property type="protein sequence ID" value="STZ75755.1"/>
    <property type="molecule type" value="Genomic_DNA"/>
</dbReference>
<evidence type="ECO:0000313" key="2">
    <source>
        <dbReference type="EMBL" id="STZ75755.1"/>
    </source>
</evidence>
<dbReference type="Proteomes" id="UP000254651">
    <property type="component" value="Unassembled WGS sequence"/>
</dbReference>
<gene>
    <name evidence="2" type="ORF">NCTC10295_00508</name>
</gene>
<protein>
    <submittedName>
        <fullName evidence="2">Protein of uncharacterized function (DUF1469)</fullName>
    </submittedName>
</protein>
<keyword evidence="3" id="KW-1185">Reference proteome</keyword>
<dbReference type="InterPro" id="IPR009937">
    <property type="entry name" value="Phage_holin_3_6"/>
</dbReference>
<dbReference type="RefSeq" id="WP_066081080.1">
    <property type="nucleotide sequence ID" value="NZ_CP181246.1"/>
</dbReference>
<keyword evidence="1" id="KW-0472">Membrane</keyword>
<evidence type="ECO:0000256" key="1">
    <source>
        <dbReference type="SAM" id="Phobius"/>
    </source>
</evidence>
<evidence type="ECO:0000313" key="3">
    <source>
        <dbReference type="Proteomes" id="UP000254651"/>
    </source>
</evidence>